<organism evidence="6 7">
    <name type="scientific">Triparma columacea</name>
    <dbReference type="NCBI Taxonomy" id="722753"/>
    <lineage>
        <taxon>Eukaryota</taxon>
        <taxon>Sar</taxon>
        <taxon>Stramenopiles</taxon>
        <taxon>Ochrophyta</taxon>
        <taxon>Bolidophyceae</taxon>
        <taxon>Parmales</taxon>
        <taxon>Triparmaceae</taxon>
        <taxon>Triparma</taxon>
    </lineage>
</organism>
<evidence type="ECO:0000256" key="2">
    <source>
        <dbReference type="ARBA" id="ARBA00023253"/>
    </source>
</evidence>
<keyword evidence="5" id="KW-0812">Transmembrane</keyword>
<protein>
    <recommendedName>
        <fullName evidence="8">O-fucosyltransferase family protein</fullName>
    </recommendedName>
</protein>
<evidence type="ECO:0008006" key="8">
    <source>
        <dbReference type="Google" id="ProtNLM"/>
    </source>
</evidence>
<dbReference type="Gene3D" id="3.40.50.11350">
    <property type="match status" value="1"/>
</dbReference>
<dbReference type="EMBL" id="BRYA01000684">
    <property type="protein sequence ID" value="GMI29567.1"/>
    <property type="molecule type" value="Genomic_DNA"/>
</dbReference>
<dbReference type="GO" id="GO:0006004">
    <property type="term" value="P:fucose metabolic process"/>
    <property type="evidence" value="ECO:0007669"/>
    <property type="project" value="UniProtKB-KW"/>
</dbReference>
<feature type="compositionally biased region" description="Basic and acidic residues" evidence="4">
    <location>
        <begin position="73"/>
        <end position="91"/>
    </location>
</feature>
<comment type="caution">
    <text evidence="6">The sequence shown here is derived from an EMBL/GenBank/DDBJ whole genome shotgun (WGS) entry which is preliminary data.</text>
</comment>
<dbReference type="PANTHER" id="PTHR31469">
    <property type="entry name" value="OS07G0633600 PROTEIN"/>
    <property type="match status" value="1"/>
</dbReference>
<dbReference type="Pfam" id="PF10250">
    <property type="entry name" value="O-FucT"/>
    <property type="match status" value="1"/>
</dbReference>
<gene>
    <name evidence="6" type="ORF">TrCOL_g1093</name>
</gene>
<dbReference type="PANTHER" id="PTHR31469:SF8">
    <property type="entry name" value="OS07G0641000 PROTEIN"/>
    <property type="match status" value="1"/>
</dbReference>
<keyword evidence="5" id="KW-0472">Membrane</keyword>
<dbReference type="Gene3D" id="3.40.50.11340">
    <property type="match status" value="1"/>
</dbReference>
<evidence type="ECO:0000313" key="6">
    <source>
        <dbReference type="EMBL" id="GMI29567.1"/>
    </source>
</evidence>
<evidence type="ECO:0000313" key="7">
    <source>
        <dbReference type="Proteomes" id="UP001165065"/>
    </source>
</evidence>
<dbReference type="AlphaFoldDB" id="A0A9W7L3N4"/>
<name>A0A9W7L3N4_9STRA</name>
<keyword evidence="1" id="KW-0808">Transferase</keyword>
<dbReference type="InterPro" id="IPR019378">
    <property type="entry name" value="GDP-Fuc_O-FucTrfase"/>
</dbReference>
<dbReference type="GO" id="GO:0016740">
    <property type="term" value="F:transferase activity"/>
    <property type="evidence" value="ECO:0007669"/>
    <property type="project" value="UniProtKB-KW"/>
</dbReference>
<dbReference type="OrthoDB" id="1861862at2759"/>
<accession>A0A9W7L3N4</accession>
<evidence type="ECO:0000256" key="1">
    <source>
        <dbReference type="ARBA" id="ARBA00022679"/>
    </source>
</evidence>
<evidence type="ECO:0000256" key="3">
    <source>
        <dbReference type="ARBA" id="ARBA00023277"/>
    </source>
</evidence>
<dbReference type="Proteomes" id="UP001165065">
    <property type="component" value="Unassembled WGS sequence"/>
</dbReference>
<sequence length="593" mass="67204">MTASHLFFIIILILTLATLIILHSHVSLNLTDYKSRITAQAAAGGGGLVGSLRGFVMEGEGGSAGLWGQPAADSDKEREEGGGGSKGKDAAHNLSNMKPHRSGKKSSATLLCPTMTSPSDVKNQADMVYWEDLPNDHRPSNIVSPNKYVTFEPDHGGWNNIRMSMETMLAFAVATGRTLVIPPKKTMYLLGNDKDNKENNQLDFSDFFDLEAMAAETEGFNVMEMKDFLELEGGKLLPFGEDGPVGDTPTKLPGGITDWSEVFRKKPLEEYLRTVGLHRKFDTVRSMIIIPSDLSKSSPSDLSYLTDTLSTPSDWGKDSQKYFSSPTSTRSSASDRFAEFRAGRSSYHVYDQTIHSAKMIHFAAGDGYRMLTHFYTMLFFEDPLMDRWTKRFVRDHVRYRDEMYCVAAKVVGRVREISRNNGDEGEYDSMHIRRGDFQYKTTRVDADVLYSNTKSHLKEGGTIYVATDERDKSFFNPLREKGNYNLVFLDDFMSDEDVANLNPNFYGMLDQLIATRGRNFYGTFFSTFTGYINRMRGYHDDLFDERNGQSNDGAIDSWYFAPKDKEEEMSKYMPIRPPFYSREYPVAWRDIDE</sequence>
<feature type="transmembrane region" description="Helical" evidence="5">
    <location>
        <begin position="6"/>
        <end position="26"/>
    </location>
</feature>
<evidence type="ECO:0000256" key="5">
    <source>
        <dbReference type="SAM" id="Phobius"/>
    </source>
</evidence>
<keyword evidence="3" id="KW-0119">Carbohydrate metabolism</keyword>
<dbReference type="CDD" id="cd11296">
    <property type="entry name" value="O-FucT_like"/>
    <property type="match status" value="1"/>
</dbReference>
<feature type="region of interest" description="Disordered" evidence="4">
    <location>
        <begin position="64"/>
        <end position="112"/>
    </location>
</feature>
<keyword evidence="2" id="KW-0294">Fucose metabolism</keyword>
<proteinExistence type="predicted"/>
<reference evidence="7" key="1">
    <citation type="journal article" date="2023" name="Commun. Biol.">
        <title>Genome analysis of Parmales, the sister group of diatoms, reveals the evolutionary specialization of diatoms from phago-mixotrophs to photoautotrophs.</title>
        <authorList>
            <person name="Ban H."/>
            <person name="Sato S."/>
            <person name="Yoshikawa S."/>
            <person name="Yamada K."/>
            <person name="Nakamura Y."/>
            <person name="Ichinomiya M."/>
            <person name="Sato N."/>
            <person name="Blanc-Mathieu R."/>
            <person name="Endo H."/>
            <person name="Kuwata A."/>
            <person name="Ogata H."/>
        </authorList>
    </citation>
    <scope>NUCLEOTIDE SEQUENCE [LARGE SCALE GENOMIC DNA]</scope>
</reference>
<evidence type="ECO:0000256" key="4">
    <source>
        <dbReference type="SAM" id="MobiDB-lite"/>
    </source>
</evidence>
<keyword evidence="5" id="KW-1133">Transmembrane helix</keyword>
<keyword evidence="7" id="KW-1185">Reference proteome</keyword>